<evidence type="ECO:0000313" key="2">
    <source>
        <dbReference type="Proteomes" id="UP001595841"/>
    </source>
</evidence>
<dbReference type="RefSeq" id="WP_379762427.1">
    <property type="nucleotide sequence ID" value="NZ_JBHSCL010000003.1"/>
</dbReference>
<accession>A0ABV8PGB3</accession>
<dbReference type="EMBL" id="JBHSCL010000003">
    <property type="protein sequence ID" value="MFC4219033.1"/>
    <property type="molecule type" value="Genomic_DNA"/>
</dbReference>
<reference evidence="2" key="1">
    <citation type="journal article" date="2019" name="Int. J. Syst. Evol. Microbiol.">
        <title>The Global Catalogue of Microorganisms (GCM) 10K type strain sequencing project: providing services to taxonomists for standard genome sequencing and annotation.</title>
        <authorList>
            <consortium name="The Broad Institute Genomics Platform"/>
            <consortium name="The Broad Institute Genome Sequencing Center for Infectious Disease"/>
            <person name="Wu L."/>
            <person name="Ma J."/>
        </authorList>
    </citation>
    <scope>NUCLEOTIDE SEQUENCE [LARGE SCALE GENOMIC DNA]</scope>
    <source>
        <strain evidence="2">CGMCC 1.15774</strain>
    </source>
</reference>
<organism evidence="1 2">
    <name type="scientific">Flagellimonas marina</name>
    <dbReference type="NCBI Taxonomy" id="1775168"/>
    <lineage>
        <taxon>Bacteria</taxon>
        <taxon>Pseudomonadati</taxon>
        <taxon>Bacteroidota</taxon>
        <taxon>Flavobacteriia</taxon>
        <taxon>Flavobacteriales</taxon>
        <taxon>Flavobacteriaceae</taxon>
        <taxon>Flagellimonas</taxon>
    </lineage>
</organism>
<evidence type="ECO:0000313" key="1">
    <source>
        <dbReference type="EMBL" id="MFC4219033.1"/>
    </source>
</evidence>
<gene>
    <name evidence="1" type="ORF">ACFOWS_02745</name>
</gene>
<comment type="caution">
    <text evidence="1">The sequence shown here is derived from an EMBL/GenBank/DDBJ whole genome shotgun (WGS) entry which is preliminary data.</text>
</comment>
<name>A0ABV8PGB3_9FLAO</name>
<keyword evidence="2" id="KW-1185">Reference proteome</keyword>
<dbReference type="Proteomes" id="UP001595841">
    <property type="component" value="Unassembled WGS sequence"/>
</dbReference>
<evidence type="ECO:0008006" key="3">
    <source>
        <dbReference type="Google" id="ProtNLM"/>
    </source>
</evidence>
<sequence>MKTSPMLYKPEMVSGILKKIKTETRRTNGLREINQNPDDWDFCTMSIKELRANFVRKGTGEVREIRMPYGHIGDVIWVRETWQYDCHWTQGAGDFVYKADNPTKSLMLNDEWKPSIHMPKDACRLFLRVLDVRIERLHDISNESAIAEGIAKHAFAPGYKNYINPSKFLAFGDFDSARTSFFSLWISINGESSFDANPWVWVYSFEITDKPKDFLK</sequence>
<protein>
    <recommendedName>
        <fullName evidence="3">Morphogenetic protein</fullName>
    </recommendedName>
</protein>
<proteinExistence type="predicted"/>